<reference evidence="2 3" key="1">
    <citation type="submission" date="2019-07" db="EMBL/GenBank/DDBJ databases">
        <title>Whole genome shotgun sequence of Vibrio sagamiensis NBRC 104589.</title>
        <authorList>
            <person name="Hosoyama A."/>
            <person name="Uohara A."/>
            <person name="Ohji S."/>
            <person name="Ichikawa N."/>
        </authorList>
    </citation>
    <scope>NUCLEOTIDE SEQUENCE [LARGE SCALE GENOMIC DNA]</scope>
    <source>
        <strain evidence="2 3">NBRC 104589</strain>
    </source>
</reference>
<gene>
    <name evidence="2" type="ORF">VSA01S_01110</name>
</gene>
<comment type="caution">
    <text evidence="2">The sequence shown here is derived from an EMBL/GenBank/DDBJ whole genome shotgun (WGS) entry which is preliminary data.</text>
</comment>
<accession>A0A511Q9M8</accession>
<evidence type="ECO:0000313" key="3">
    <source>
        <dbReference type="Proteomes" id="UP000321922"/>
    </source>
</evidence>
<feature type="domain" description="PilZ" evidence="1">
    <location>
        <begin position="494"/>
        <end position="579"/>
    </location>
</feature>
<evidence type="ECO:0000313" key="2">
    <source>
        <dbReference type="EMBL" id="GEM73999.1"/>
    </source>
</evidence>
<dbReference type="SUPFAM" id="SSF141371">
    <property type="entry name" value="PilZ domain-like"/>
    <property type="match status" value="1"/>
</dbReference>
<dbReference type="InterPro" id="IPR009875">
    <property type="entry name" value="PilZ_domain"/>
</dbReference>
<protein>
    <submittedName>
        <fullName evidence="2">Pilus protein PilZ</fullName>
    </submittedName>
</protein>
<sequence>MFHKLLIYLHCLVYTISLTYTLTETMQQSDILLLAQKLIPVYGEEDFDYVLEQLTEGESPSTKILVKMELNRVMTPCKKSIDLRGRVQGECRQYQLDGISHWLDDIAFNVYHKNVRKYGTYTEGVWEALANTPNNFRIMRQSSTKNVNHSPSTQSSPPFLAESIHLGYHLQRQEKRLKVQSQIEILCSKGRLIQGLSIDLSCSGAKFKVPKALDYKLGEVLQVTFRELANHSQIIGLDRPLKYQILGIDDCYENNAIRYLRAIRLTETNIIGRIIEKALNTASKRSRHANQDKVIRARARGYEHIASKYGLGLPLFFEGNELKFIMLTNSNHSLWQYWHDERNQPALSTLFNPTRINSWVSSSAQSSSNTFYSFKHEHNNKIYFYSLLLAEASPSQRQLFWHIGARRKSWKVFRISMFELSEKEKNSLGELSNTLTKSNPTHVGFLQEISSYDLSQDYQLTERPLLSSNSLNEFRHPKSKLSGPKSFYFDAEPRRKELRYQFKTPIVLSLEEDKCIGFTIDISEKGLSLSLDSPINWNAGQKVSVLFRELQLYDKKLPLSDVQYHIIRISPDGRKAQLAIEETRRNLAIIAFFSSMIEYNQDKLLPKNEPLPSQALLDTLRNIIFSRSLSTPIFINQVNSKIRTSIIGVSYPLAKHIALFSKKNRPSCFALEALYKNRIEKILPTSLKQKENINPYHLEIYLSVAKFGDKIASIESKESKDFMNLDERIDFIKQAQKIGEFYALRLSVVPIFDPFTSLLHHELNKLTQLGIHIASKLEKELTSLIGYSEIQNITEEVLLRLALSEK</sequence>
<feature type="domain" description="PilZ" evidence="1">
    <location>
        <begin position="171"/>
        <end position="255"/>
    </location>
</feature>
<proteinExistence type="predicted"/>
<name>A0A511Q9M8_9VIBR</name>
<dbReference type="GO" id="GO:0035438">
    <property type="term" value="F:cyclic-di-GMP binding"/>
    <property type="evidence" value="ECO:0007669"/>
    <property type="project" value="InterPro"/>
</dbReference>
<dbReference type="Pfam" id="PF07238">
    <property type="entry name" value="PilZ"/>
    <property type="match status" value="2"/>
</dbReference>
<dbReference type="Proteomes" id="UP000321922">
    <property type="component" value="Unassembled WGS sequence"/>
</dbReference>
<keyword evidence="3" id="KW-1185">Reference proteome</keyword>
<dbReference type="Gene3D" id="2.40.10.220">
    <property type="entry name" value="predicted glycosyltransferase like domains"/>
    <property type="match status" value="1"/>
</dbReference>
<evidence type="ECO:0000259" key="1">
    <source>
        <dbReference type="Pfam" id="PF07238"/>
    </source>
</evidence>
<organism evidence="2 3">
    <name type="scientific">Vibrio sagamiensis NBRC 104589</name>
    <dbReference type="NCBI Taxonomy" id="1219064"/>
    <lineage>
        <taxon>Bacteria</taxon>
        <taxon>Pseudomonadati</taxon>
        <taxon>Pseudomonadota</taxon>
        <taxon>Gammaproteobacteria</taxon>
        <taxon>Vibrionales</taxon>
        <taxon>Vibrionaceae</taxon>
        <taxon>Vibrio</taxon>
    </lineage>
</organism>
<dbReference type="EMBL" id="BJXJ01000001">
    <property type="protein sequence ID" value="GEM73999.1"/>
    <property type="molecule type" value="Genomic_DNA"/>
</dbReference>
<dbReference type="AlphaFoldDB" id="A0A511Q9M8"/>